<dbReference type="SMART" id="SM00066">
    <property type="entry name" value="GAL4"/>
    <property type="match status" value="1"/>
</dbReference>
<dbReference type="InParanoid" id="A0A136JKA5"/>
<dbReference type="Gene3D" id="4.10.240.10">
    <property type="entry name" value="Zn(2)-C6 fungal-type DNA-binding domain"/>
    <property type="match status" value="1"/>
</dbReference>
<protein>
    <recommendedName>
        <fullName evidence="2">Zn(2)-C6 fungal-type domain-containing protein</fullName>
    </recommendedName>
</protein>
<keyword evidence="1" id="KW-0539">Nucleus</keyword>
<dbReference type="InterPro" id="IPR053157">
    <property type="entry name" value="Sterol_Uptake_Regulator"/>
</dbReference>
<gene>
    <name evidence="3" type="ORF">Micbo1qcDRAFT_187302</name>
</gene>
<dbReference type="PROSITE" id="PS50048">
    <property type="entry name" value="ZN2_CY6_FUNGAL_2"/>
    <property type="match status" value="1"/>
</dbReference>
<evidence type="ECO:0000259" key="2">
    <source>
        <dbReference type="PROSITE" id="PS50048"/>
    </source>
</evidence>
<dbReference type="GO" id="GO:0001228">
    <property type="term" value="F:DNA-binding transcription activator activity, RNA polymerase II-specific"/>
    <property type="evidence" value="ECO:0007669"/>
    <property type="project" value="TreeGrafter"/>
</dbReference>
<name>A0A136JKA5_9PEZI</name>
<organism evidence="3 4">
    <name type="scientific">Microdochium bolleyi</name>
    <dbReference type="NCBI Taxonomy" id="196109"/>
    <lineage>
        <taxon>Eukaryota</taxon>
        <taxon>Fungi</taxon>
        <taxon>Dikarya</taxon>
        <taxon>Ascomycota</taxon>
        <taxon>Pezizomycotina</taxon>
        <taxon>Sordariomycetes</taxon>
        <taxon>Xylariomycetidae</taxon>
        <taxon>Xylariales</taxon>
        <taxon>Microdochiaceae</taxon>
        <taxon>Microdochium</taxon>
    </lineage>
</organism>
<dbReference type="PANTHER" id="PTHR47784">
    <property type="entry name" value="STEROL UPTAKE CONTROL PROTEIN 2"/>
    <property type="match status" value="1"/>
</dbReference>
<dbReference type="AlphaFoldDB" id="A0A136JKA5"/>
<dbReference type="InterPro" id="IPR036864">
    <property type="entry name" value="Zn2-C6_fun-type_DNA-bd_sf"/>
</dbReference>
<dbReference type="STRING" id="196109.A0A136JKA5"/>
<reference evidence="4" key="1">
    <citation type="submission" date="2016-02" db="EMBL/GenBank/DDBJ databases">
        <title>Draft genome sequence of Microdochium bolleyi, a fungal endophyte of beachgrass.</title>
        <authorList>
            <consortium name="DOE Joint Genome Institute"/>
            <person name="David A.S."/>
            <person name="May G."/>
            <person name="Haridas S."/>
            <person name="Lim J."/>
            <person name="Wang M."/>
            <person name="Labutti K."/>
            <person name="Lipzen A."/>
            <person name="Barry K."/>
            <person name="Grigoriev I.V."/>
        </authorList>
    </citation>
    <scope>NUCLEOTIDE SEQUENCE [LARGE SCALE GENOMIC DNA]</scope>
    <source>
        <strain evidence="4">J235TASD1</strain>
    </source>
</reference>
<dbReference type="Proteomes" id="UP000070501">
    <property type="component" value="Unassembled WGS sequence"/>
</dbReference>
<evidence type="ECO:0000256" key="1">
    <source>
        <dbReference type="ARBA" id="ARBA00023242"/>
    </source>
</evidence>
<evidence type="ECO:0000313" key="3">
    <source>
        <dbReference type="EMBL" id="KXJ97588.1"/>
    </source>
</evidence>
<feature type="domain" description="Zn(2)-C6 fungal-type" evidence="2">
    <location>
        <begin position="23"/>
        <end position="44"/>
    </location>
</feature>
<keyword evidence="4" id="KW-1185">Reference proteome</keyword>
<proteinExistence type="predicted"/>
<dbReference type="SUPFAM" id="SSF57701">
    <property type="entry name" value="Zn2/Cys6 DNA-binding domain"/>
    <property type="match status" value="1"/>
</dbReference>
<accession>A0A136JKA5</accession>
<dbReference type="GO" id="GO:0008270">
    <property type="term" value="F:zinc ion binding"/>
    <property type="evidence" value="ECO:0007669"/>
    <property type="project" value="InterPro"/>
</dbReference>
<dbReference type="InterPro" id="IPR001138">
    <property type="entry name" value="Zn2Cys6_DnaBD"/>
</dbReference>
<sequence length="358" mass="39489">MASTPVAPAATLNRRALPKSKAGCVTCKQRRVKCDETRPSCERCNIGGREAGLGSQASGRFDAFHMALFYHAVLNMASYMALDGDMAPIIECALDNAVTAPYLLDQMLAVAALHHSVVDRANSRAYHHHATSLQNRALGQFNDASDKLTDPNIIPSFLFATFLGYHVLRNTLADHQGSISSFVGAFVDYLHVHRGTRVVTRQHWPQIEKSSLAPLLEISSIGKAIDNRQPGPETQTLLAHLQAQPDHASSSSTAACIDALLWAQWVLNIQKRKPPRFSVKVHAATAWPLVVPDEFVSALYQRRPEALAVLAHYLAILHVTREFWVFEPCEFGMIQALADHVGPFWEKALQWPLSCKSG</sequence>
<dbReference type="EMBL" id="KQ964245">
    <property type="protein sequence ID" value="KXJ97588.1"/>
    <property type="molecule type" value="Genomic_DNA"/>
</dbReference>
<dbReference type="OrthoDB" id="4937900at2759"/>
<dbReference type="CDD" id="cd00067">
    <property type="entry name" value="GAL4"/>
    <property type="match status" value="1"/>
</dbReference>
<dbReference type="PANTHER" id="PTHR47784:SF4">
    <property type="entry name" value="ZN(II)2CYS6 TRANSCRIPTION FACTOR (EUROFUNG)"/>
    <property type="match status" value="1"/>
</dbReference>
<dbReference type="Pfam" id="PF00172">
    <property type="entry name" value="Zn_clus"/>
    <property type="match status" value="1"/>
</dbReference>
<evidence type="ECO:0000313" key="4">
    <source>
        <dbReference type="Proteomes" id="UP000070501"/>
    </source>
</evidence>